<reference evidence="2" key="1">
    <citation type="submission" date="2020-11" db="EMBL/GenBank/DDBJ databases">
        <authorList>
            <person name="Whitehead M."/>
        </authorList>
    </citation>
    <scope>NUCLEOTIDE SEQUENCE</scope>
    <source>
        <strain evidence="2">EGII</strain>
    </source>
</reference>
<dbReference type="Pfam" id="PF02958">
    <property type="entry name" value="EcKL"/>
    <property type="match status" value="1"/>
</dbReference>
<protein>
    <submittedName>
        <fullName evidence="2">(Mediterranean fruit fly) hypothetical protein</fullName>
    </submittedName>
</protein>
<dbReference type="InterPro" id="IPR004119">
    <property type="entry name" value="EcKL"/>
</dbReference>
<proteinExistence type="predicted"/>
<feature type="domain" description="CHK kinase-like" evidence="1">
    <location>
        <begin position="142"/>
        <end position="343"/>
    </location>
</feature>
<dbReference type="SUPFAM" id="SSF56112">
    <property type="entry name" value="Protein kinase-like (PK-like)"/>
    <property type="match status" value="1"/>
</dbReference>
<dbReference type="PANTHER" id="PTHR11012:SF8">
    <property type="entry name" value="JUVENILE HORMONE-INDUCIBLE PROTEIN 26"/>
    <property type="match status" value="1"/>
</dbReference>
<dbReference type="Proteomes" id="UP000606786">
    <property type="component" value="Unassembled WGS sequence"/>
</dbReference>
<evidence type="ECO:0000313" key="2">
    <source>
        <dbReference type="EMBL" id="CAD7014884.1"/>
    </source>
</evidence>
<comment type="caution">
    <text evidence="2">The sequence shown here is derived from an EMBL/GenBank/DDBJ whole genome shotgun (WGS) entry which is preliminary data.</text>
</comment>
<dbReference type="Gene3D" id="3.90.1200.10">
    <property type="match status" value="1"/>
</dbReference>
<sequence length="443" mass="51326">MTTSKAEAEIEWIRSFLFAEIVKNQHFREDLAIESDKNENVKLLDVQVKFIGAEEAFMLTVCYRAIITLAQGDSGPKTTTIIVKKTPNLPQETFDSIQFGALFGNEIFTYNEIIPSIEAFAQQTFNIPRFYYGDLKKNSAIVVLQDFGEKNWRVAKQKVNLSLAHALVAMKELGTFHGIGFALKHKEPAEFARLTKHLKEPRYDVVEMHPEWRLITEFSADRIELATQKYQPAVDKEFLSKFQKMIRNYIEFGKRMVAPVEPLSTLCHGDYLRNNIAFKYAKVNGSEEPIEALMFDLQTMRVSSPMIDFTTYLSLSAYTDVRHKHFDEIFEQYYNQLVGSFKRIAQETEIPDYLSRDSLLREYGRVMPLGVSIASHFLMQLVEPNTEAMGDMLIRQFTPEEVRDDTFKRGGEELDRETSHQVKELYDRVKKDNIDIFKGFDYI</sequence>
<dbReference type="EMBL" id="CAJHJT010000056">
    <property type="protein sequence ID" value="CAD7014884.1"/>
    <property type="molecule type" value="Genomic_DNA"/>
</dbReference>
<name>A0A811VIQ8_CERCA</name>
<dbReference type="SMART" id="SM00587">
    <property type="entry name" value="CHK"/>
    <property type="match status" value="1"/>
</dbReference>
<dbReference type="PANTHER" id="PTHR11012">
    <property type="entry name" value="PROTEIN KINASE-LIKE DOMAIN-CONTAINING"/>
    <property type="match status" value="1"/>
</dbReference>
<dbReference type="AlphaFoldDB" id="A0A811VIQ8"/>
<evidence type="ECO:0000313" key="3">
    <source>
        <dbReference type="Proteomes" id="UP000606786"/>
    </source>
</evidence>
<dbReference type="OrthoDB" id="191037at2759"/>
<gene>
    <name evidence="2" type="ORF">CCAP1982_LOCUS22848</name>
</gene>
<dbReference type="InterPro" id="IPR011009">
    <property type="entry name" value="Kinase-like_dom_sf"/>
</dbReference>
<dbReference type="InterPro" id="IPR015897">
    <property type="entry name" value="CHK_kinase-like"/>
</dbReference>
<keyword evidence="3" id="KW-1185">Reference proteome</keyword>
<accession>A0A811VIQ8</accession>
<evidence type="ECO:0000259" key="1">
    <source>
        <dbReference type="SMART" id="SM00587"/>
    </source>
</evidence>
<organism evidence="2 3">
    <name type="scientific">Ceratitis capitata</name>
    <name type="common">Mediterranean fruit fly</name>
    <name type="synonym">Tephritis capitata</name>
    <dbReference type="NCBI Taxonomy" id="7213"/>
    <lineage>
        <taxon>Eukaryota</taxon>
        <taxon>Metazoa</taxon>
        <taxon>Ecdysozoa</taxon>
        <taxon>Arthropoda</taxon>
        <taxon>Hexapoda</taxon>
        <taxon>Insecta</taxon>
        <taxon>Pterygota</taxon>
        <taxon>Neoptera</taxon>
        <taxon>Endopterygota</taxon>
        <taxon>Diptera</taxon>
        <taxon>Brachycera</taxon>
        <taxon>Muscomorpha</taxon>
        <taxon>Tephritoidea</taxon>
        <taxon>Tephritidae</taxon>
        <taxon>Ceratitis</taxon>
        <taxon>Ceratitis</taxon>
    </lineage>
</organism>